<organism evidence="2">
    <name type="scientific">Siphoviridae sp. ctwHj1</name>
    <dbReference type="NCBI Taxonomy" id="2825727"/>
    <lineage>
        <taxon>Viruses</taxon>
        <taxon>Duplodnaviria</taxon>
        <taxon>Heunggongvirae</taxon>
        <taxon>Uroviricota</taxon>
        <taxon>Caudoviricetes</taxon>
    </lineage>
</organism>
<name>A0A8S5U649_9CAUD</name>
<feature type="compositionally biased region" description="Basic and acidic residues" evidence="1">
    <location>
        <begin position="48"/>
        <end position="62"/>
    </location>
</feature>
<sequence length="62" mass="6617">MEFGEAKKAVEAYKAGTGCICDAIKELGHLASASAQTRAHLMMLSQEEDGKKAEQSKKESSS</sequence>
<dbReference type="EMBL" id="BK016018">
    <property type="protein sequence ID" value="DAF89961.1"/>
    <property type="molecule type" value="Genomic_DNA"/>
</dbReference>
<evidence type="ECO:0000256" key="1">
    <source>
        <dbReference type="SAM" id="MobiDB-lite"/>
    </source>
</evidence>
<accession>A0A8S5U649</accession>
<reference evidence="2" key="1">
    <citation type="journal article" date="2021" name="Proc. Natl. Acad. Sci. U.S.A.">
        <title>A Catalog of Tens of Thousands of Viruses from Human Metagenomes Reveals Hidden Associations with Chronic Diseases.</title>
        <authorList>
            <person name="Tisza M.J."/>
            <person name="Buck C.B."/>
        </authorList>
    </citation>
    <scope>NUCLEOTIDE SEQUENCE</scope>
    <source>
        <strain evidence="2">CtwHj1</strain>
    </source>
</reference>
<protein>
    <submittedName>
        <fullName evidence="2">Uncharacterized protein</fullName>
    </submittedName>
</protein>
<evidence type="ECO:0000313" key="2">
    <source>
        <dbReference type="EMBL" id="DAF89961.1"/>
    </source>
</evidence>
<proteinExistence type="predicted"/>
<feature type="region of interest" description="Disordered" evidence="1">
    <location>
        <begin position="43"/>
        <end position="62"/>
    </location>
</feature>